<organism evidence="7 8">
    <name type="scientific">Fervidibacillus albus</name>
    <dbReference type="NCBI Taxonomy" id="2980026"/>
    <lineage>
        <taxon>Bacteria</taxon>
        <taxon>Bacillati</taxon>
        <taxon>Bacillota</taxon>
        <taxon>Bacilli</taxon>
        <taxon>Bacillales</taxon>
        <taxon>Bacillaceae</taxon>
        <taxon>Fervidibacillus</taxon>
    </lineage>
</organism>
<dbReference type="HAMAP" id="MF_01184">
    <property type="entry name" value="XPRTase"/>
    <property type="match status" value="1"/>
</dbReference>
<comment type="function">
    <text evidence="5">Converts the preformed base xanthine, a product of nucleic acid breakdown, to xanthosine 5'-monophosphate (XMP), so it can be reused for RNA or DNA synthesis.</text>
</comment>
<keyword evidence="3 5" id="KW-0808">Transferase</keyword>
<evidence type="ECO:0000256" key="3">
    <source>
        <dbReference type="ARBA" id="ARBA00022679"/>
    </source>
</evidence>
<reference evidence="7" key="1">
    <citation type="submission" date="2022-09" db="EMBL/GenBank/DDBJ databases">
        <title>Complete Genomes of Fervidibacillus albus and Fervidibacillus halotolerans isolated from tidal flat sediments.</title>
        <authorList>
            <person name="Kwon K.K."/>
            <person name="Yang S.-H."/>
            <person name="Park M.J."/>
            <person name="Oh H.-M."/>
        </authorList>
    </citation>
    <scope>NUCLEOTIDE SEQUENCE</scope>
    <source>
        <strain evidence="7">MEBiC13591</strain>
    </source>
</reference>
<dbReference type="CDD" id="cd06223">
    <property type="entry name" value="PRTases_typeI"/>
    <property type="match status" value="1"/>
</dbReference>
<keyword evidence="1 5" id="KW-0963">Cytoplasm</keyword>
<feature type="binding site" evidence="5">
    <location>
        <position position="20"/>
    </location>
    <ligand>
        <name>xanthine</name>
        <dbReference type="ChEBI" id="CHEBI:17712"/>
    </ligand>
</feature>
<dbReference type="KEGG" id="faf:OE104_07220"/>
<dbReference type="GO" id="GO:0006166">
    <property type="term" value="P:purine ribonucleoside salvage"/>
    <property type="evidence" value="ECO:0007669"/>
    <property type="project" value="UniProtKB-KW"/>
</dbReference>
<evidence type="ECO:0000256" key="6">
    <source>
        <dbReference type="NCBIfam" id="TIGR01744"/>
    </source>
</evidence>
<dbReference type="InterPro" id="IPR029057">
    <property type="entry name" value="PRTase-like"/>
</dbReference>
<dbReference type="AlphaFoldDB" id="A0A9E8RVV8"/>
<dbReference type="NCBIfam" id="NF006671">
    <property type="entry name" value="PRK09219.1"/>
    <property type="match status" value="1"/>
</dbReference>
<dbReference type="InterPro" id="IPR000836">
    <property type="entry name" value="PRTase_dom"/>
</dbReference>
<keyword evidence="2 5" id="KW-0328">Glycosyltransferase</keyword>
<evidence type="ECO:0000256" key="5">
    <source>
        <dbReference type="HAMAP-Rule" id="MF_01184"/>
    </source>
</evidence>
<dbReference type="InterPro" id="IPR010079">
    <property type="entry name" value="Xanthine_PRibTrfase"/>
</dbReference>
<sequence length="197" mass="21670">MKILEEKILSEGTVLPNNVLKVDRFLNHKIDPQLMFQIGEEFARRFEGKGITKILTIESSGIAPSVMAGFVMQVPVIFARKKRSLTMVDELLTASVFSYTKREVQEISVSKKLLSPEDRILIIDDFLANGEAAQGLVNIVKASGGELVGIGIVIEKAFQNGGDQLRSKGICVESLVAIDSLANKTISFSKNKEVQFQ</sequence>
<proteinExistence type="inferred from homology"/>
<evidence type="ECO:0000256" key="2">
    <source>
        <dbReference type="ARBA" id="ARBA00022676"/>
    </source>
</evidence>
<feature type="binding site" evidence="5">
    <location>
        <begin position="128"/>
        <end position="132"/>
    </location>
    <ligand>
        <name>5-phospho-alpha-D-ribose 1-diphosphate</name>
        <dbReference type="ChEBI" id="CHEBI:58017"/>
    </ligand>
</feature>
<dbReference type="PANTHER" id="PTHR43864">
    <property type="entry name" value="HYPOXANTHINE/GUANINE PHOSPHORIBOSYLTRANSFERASE"/>
    <property type="match status" value="1"/>
</dbReference>
<dbReference type="GO" id="GO:0005737">
    <property type="term" value="C:cytoplasm"/>
    <property type="evidence" value="ECO:0007669"/>
    <property type="project" value="UniProtKB-SubCell"/>
</dbReference>
<dbReference type="GO" id="GO:0000310">
    <property type="term" value="F:xanthine phosphoribosyltransferase activity"/>
    <property type="evidence" value="ECO:0007669"/>
    <property type="project" value="UniProtKB-UniRule"/>
</dbReference>
<dbReference type="NCBIfam" id="TIGR01744">
    <property type="entry name" value="XPRTase"/>
    <property type="match status" value="1"/>
</dbReference>
<keyword evidence="4 5" id="KW-0660">Purine salvage</keyword>
<evidence type="ECO:0000313" key="8">
    <source>
        <dbReference type="Proteomes" id="UP001164718"/>
    </source>
</evidence>
<dbReference type="RefSeq" id="WP_275418904.1">
    <property type="nucleotide sequence ID" value="NZ_CP106878.1"/>
</dbReference>
<accession>A0A9E8RVV8</accession>
<gene>
    <name evidence="5" type="primary">xpt</name>
    <name evidence="7" type="ORF">OE104_07220</name>
</gene>
<dbReference type="Proteomes" id="UP001164718">
    <property type="component" value="Chromosome"/>
</dbReference>
<comment type="subcellular location">
    <subcellularLocation>
        <location evidence="5">Cytoplasm</location>
    </subcellularLocation>
</comment>
<evidence type="ECO:0000256" key="4">
    <source>
        <dbReference type="ARBA" id="ARBA00022726"/>
    </source>
</evidence>
<comment type="pathway">
    <text evidence="5">Purine metabolism; XMP biosynthesis via salvage pathway; XMP from xanthine: step 1/1.</text>
</comment>
<dbReference type="PANTHER" id="PTHR43864:SF1">
    <property type="entry name" value="XANTHINE PHOSPHORIBOSYLTRANSFERASE"/>
    <property type="match status" value="1"/>
</dbReference>
<dbReference type="EMBL" id="CP106878">
    <property type="protein sequence ID" value="WAA11085.1"/>
    <property type="molecule type" value="Genomic_DNA"/>
</dbReference>
<keyword evidence="8" id="KW-1185">Reference proteome</keyword>
<name>A0A9E8RVV8_9BACI</name>
<comment type="similarity">
    <text evidence="5">Belongs to the purine/pyrimidine phosphoribosyltransferase family. Xpt subfamily.</text>
</comment>
<protein>
    <recommendedName>
        <fullName evidence="5 6">Xanthine phosphoribosyltransferase</fullName>
        <shortName evidence="5">XPRTase</shortName>
        <ecNumber evidence="5 6">2.4.2.22</ecNumber>
    </recommendedName>
</protein>
<dbReference type="EC" id="2.4.2.22" evidence="5 6"/>
<dbReference type="SUPFAM" id="SSF53271">
    <property type="entry name" value="PRTase-like"/>
    <property type="match status" value="1"/>
</dbReference>
<evidence type="ECO:0000313" key="7">
    <source>
        <dbReference type="EMBL" id="WAA11085.1"/>
    </source>
</evidence>
<dbReference type="Gene3D" id="3.40.50.2020">
    <property type="match status" value="1"/>
</dbReference>
<dbReference type="GO" id="GO:0046110">
    <property type="term" value="P:xanthine metabolic process"/>
    <property type="evidence" value="ECO:0007669"/>
    <property type="project" value="UniProtKB-UniRule"/>
</dbReference>
<feature type="binding site" evidence="5">
    <location>
        <position position="156"/>
    </location>
    <ligand>
        <name>xanthine</name>
        <dbReference type="ChEBI" id="CHEBI:17712"/>
    </ligand>
</feature>
<dbReference type="InterPro" id="IPR050118">
    <property type="entry name" value="Pur/Pyrimidine_PRTase"/>
</dbReference>
<dbReference type="GO" id="GO:0032265">
    <property type="term" value="P:XMP salvage"/>
    <property type="evidence" value="ECO:0007669"/>
    <property type="project" value="UniProtKB-UniRule"/>
</dbReference>
<feature type="binding site" evidence="5">
    <location>
        <position position="27"/>
    </location>
    <ligand>
        <name>xanthine</name>
        <dbReference type="ChEBI" id="CHEBI:17712"/>
    </ligand>
</feature>
<comment type="catalytic activity">
    <reaction evidence="5">
        <text>XMP + diphosphate = xanthine + 5-phospho-alpha-D-ribose 1-diphosphate</text>
        <dbReference type="Rhea" id="RHEA:10800"/>
        <dbReference type="ChEBI" id="CHEBI:17712"/>
        <dbReference type="ChEBI" id="CHEBI:33019"/>
        <dbReference type="ChEBI" id="CHEBI:57464"/>
        <dbReference type="ChEBI" id="CHEBI:58017"/>
        <dbReference type="EC" id="2.4.2.22"/>
    </reaction>
</comment>
<evidence type="ECO:0000256" key="1">
    <source>
        <dbReference type="ARBA" id="ARBA00022490"/>
    </source>
</evidence>
<comment type="subunit">
    <text evidence="5">Homodimer.</text>
</comment>